<dbReference type="Pfam" id="PF01738">
    <property type="entry name" value="DLH"/>
    <property type="match status" value="1"/>
</dbReference>
<dbReference type="OrthoDB" id="17560at2759"/>
<dbReference type="PANTHER" id="PTHR17630:SF105">
    <property type="entry name" value="DIENELACTONE HYDROLASE FAMILY PROTEIN (AFU_ORTHOLOGUE AFUA_4G08790)"/>
    <property type="match status" value="1"/>
</dbReference>
<accession>A0A9X0DFA0</accession>
<dbReference type="InterPro" id="IPR029058">
    <property type="entry name" value="AB_hydrolase_fold"/>
</dbReference>
<evidence type="ECO:0000313" key="2">
    <source>
        <dbReference type="EMBL" id="KAJ8061396.1"/>
    </source>
</evidence>
<dbReference type="EMBL" id="JAPEIS010000012">
    <property type="protein sequence ID" value="KAJ8061396.1"/>
    <property type="molecule type" value="Genomic_DNA"/>
</dbReference>
<feature type="domain" description="Dienelactone hydrolase" evidence="1">
    <location>
        <begin position="27"/>
        <end position="290"/>
    </location>
</feature>
<proteinExistence type="predicted"/>
<evidence type="ECO:0000259" key="1">
    <source>
        <dbReference type="Pfam" id="PF01738"/>
    </source>
</evidence>
<dbReference type="GO" id="GO:0016787">
    <property type="term" value="F:hydrolase activity"/>
    <property type="evidence" value="ECO:0007669"/>
    <property type="project" value="InterPro"/>
</dbReference>
<dbReference type="Proteomes" id="UP001152300">
    <property type="component" value="Unassembled WGS sequence"/>
</dbReference>
<protein>
    <recommendedName>
        <fullName evidence="1">Dienelactone hydrolase domain-containing protein</fullName>
    </recommendedName>
</protein>
<name>A0A9X0DFA0_9HELO</name>
<dbReference type="AlphaFoldDB" id="A0A9X0DFA0"/>
<comment type="caution">
    <text evidence="2">The sequence shown here is derived from an EMBL/GenBank/DDBJ whole genome shotgun (WGS) entry which is preliminary data.</text>
</comment>
<gene>
    <name evidence="2" type="ORF">OCU04_010452</name>
</gene>
<organism evidence="2 3">
    <name type="scientific">Sclerotinia nivalis</name>
    <dbReference type="NCBI Taxonomy" id="352851"/>
    <lineage>
        <taxon>Eukaryota</taxon>
        <taxon>Fungi</taxon>
        <taxon>Dikarya</taxon>
        <taxon>Ascomycota</taxon>
        <taxon>Pezizomycotina</taxon>
        <taxon>Leotiomycetes</taxon>
        <taxon>Helotiales</taxon>
        <taxon>Sclerotiniaceae</taxon>
        <taxon>Sclerotinia</taxon>
    </lineage>
</organism>
<keyword evidence="3" id="KW-1185">Reference proteome</keyword>
<reference evidence="2" key="1">
    <citation type="submission" date="2022-11" db="EMBL/GenBank/DDBJ databases">
        <title>Genome Resource of Sclerotinia nivalis Strain SnTB1, a Plant Pathogen Isolated from American Ginseng.</title>
        <authorList>
            <person name="Fan S."/>
        </authorList>
    </citation>
    <scope>NUCLEOTIDE SEQUENCE</scope>
    <source>
        <strain evidence="2">SnTB1</strain>
    </source>
</reference>
<dbReference type="InterPro" id="IPR002925">
    <property type="entry name" value="Dienelactn_hydro"/>
</dbReference>
<evidence type="ECO:0000313" key="3">
    <source>
        <dbReference type="Proteomes" id="UP001152300"/>
    </source>
</evidence>
<dbReference type="SUPFAM" id="SSF53474">
    <property type="entry name" value="alpha/beta-Hydrolases"/>
    <property type="match status" value="1"/>
</dbReference>
<dbReference type="Gene3D" id="3.40.50.1820">
    <property type="entry name" value="alpha/beta hydrolase"/>
    <property type="match status" value="1"/>
</dbReference>
<sequence>MSCPDCFRGGVTTTAPTGTETTIHGLPTYVAQPEDGVTPKGIVVMITDAFGWDFVNNRVLADRYARGGEFLVYCPDFMNGNSMDPRAISMFDKIMEPASWLTTIFYKPIYVFQAMAIGIPWKMKTKIPTTHPKVLSFFQALRSSEPPFPTNNLKVGVAGFCWGGKHTILLAQDSLSSRIQRHHSQAESSTPQPLIDCAFTAHPSYIEVPKDIEAIKIPISVAVGDEDSVMKIPQINLMKEILRMKNDGNYEVNIVPGAKHGFASRTHPNDKHEMECANRAETQAIDWFKRWFT</sequence>
<dbReference type="PANTHER" id="PTHR17630">
    <property type="entry name" value="DIENELACTONE HYDROLASE"/>
    <property type="match status" value="1"/>
</dbReference>